<evidence type="ECO:0000256" key="12">
    <source>
        <dbReference type="ARBA" id="ARBA00022917"/>
    </source>
</evidence>
<dbReference type="EMBL" id="KQ459596">
    <property type="protein sequence ID" value="KPI95383.1"/>
    <property type="molecule type" value="Genomic_DNA"/>
</dbReference>
<dbReference type="GO" id="GO:0004820">
    <property type="term" value="F:glycine-tRNA ligase activity"/>
    <property type="evidence" value="ECO:0007669"/>
    <property type="project" value="UniProtKB-EC"/>
</dbReference>
<reference evidence="24 25" key="1">
    <citation type="journal article" date="2015" name="Nat. Commun.">
        <title>Outbred genome sequencing and CRISPR/Cas9 gene editing in butterflies.</title>
        <authorList>
            <person name="Li X."/>
            <person name="Fan D."/>
            <person name="Zhang W."/>
            <person name="Liu G."/>
            <person name="Zhang L."/>
            <person name="Zhao L."/>
            <person name="Fang X."/>
            <person name="Chen L."/>
            <person name="Dong Y."/>
            <person name="Chen Y."/>
            <person name="Ding Y."/>
            <person name="Zhao R."/>
            <person name="Feng M."/>
            <person name="Zhu Y."/>
            <person name="Feng Y."/>
            <person name="Jiang X."/>
            <person name="Zhu D."/>
            <person name="Xiang H."/>
            <person name="Feng X."/>
            <person name="Li S."/>
            <person name="Wang J."/>
            <person name="Zhang G."/>
            <person name="Kronforst M.R."/>
            <person name="Wang W."/>
        </authorList>
    </citation>
    <scope>NUCLEOTIDE SEQUENCE [LARGE SCALE GENOMIC DNA]</scope>
    <source>
        <strain evidence="24">Ya'a_city_454_Px</strain>
        <tissue evidence="24">Whole body</tissue>
    </source>
</reference>
<evidence type="ECO:0000256" key="19">
    <source>
        <dbReference type="ARBA" id="ARBA00055201"/>
    </source>
</evidence>
<feature type="coiled-coil region" evidence="21">
    <location>
        <begin position="164"/>
        <end position="198"/>
    </location>
</feature>
<evidence type="ECO:0000256" key="8">
    <source>
        <dbReference type="ARBA" id="ARBA00022598"/>
    </source>
</evidence>
<dbReference type="AlphaFoldDB" id="A0A194PQZ8"/>
<dbReference type="GO" id="GO:0070150">
    <property type="term" value="P:mitochondrial glycyl-tRNA aminoacylation"/>
    <property type="evidence" value="ECO:0007669"/>
    <property type="project" value="TreeGrafter"/>
</dbReference>
<dbReference type="Proteomes" id="UP000053268">
    <property type="component" value="Unassembled WGS sequence"/>
</dbReference>
<dbReference type="GO" id="GO:0005524">
    <property type="term" value="F:ATP binding"/>
    <property type="evidence" value="ECO:0007669"/>
    <property type="project" value="UniProtKB-KW"/>
</dbReference>
<comment type="catalytic activity">
    <reaction evidence="18">
        <text>tRNA(Gly) + glycine + ATP = glycyl-tRNA(Gly) + AMP + diphosphate</text>
        <dbReference type="Rhea" id="RHEA:16013"/>
        <dbReference type="Rhea" id="RHEA-COMP:9664"/>
        <dbReference type="Rhea" id="RHEA-COMP:9683"/>
        <dbReference type="ChEBI" id="CHEBI:30616"/>
        <dbReference type="ChEBI" id="CHEBI:33019"/>
        <dbReference type="ChEBI" id="CHEBI:57305"/>
        <dbReference type="ChEBI" id="CHEBI:78442"/>
        <dbReference type="ChEBI" id="CHEBI:78522"/>
        <dbReference type="ChEBI" id="CHEBI:456215"/>
        <dbReference type="EC" id="6.1.1.14"/>
    </reaction>
    <physiologicalReaction direction="left-to-right" evidence="18">
        <dbReference type="Rhea" id="RHEA:16014"/>
    </physiologicalReaction>
</comment>
<comment type="subcellular location">
    <subcellularLocation>
        <location evidence="2">Cytoplasm</location>
    </subcellularLocation>
    <subcellularLocation>
        <location evidence="1">Mitochondrion</location>
    </subcellularLocation>
</comment>
<keyword evidence="8" id="KW-0436">Ligase</keyword>
<dbReference type="STRING" id="66420.A0A194PQZ8"/>
<dbReference type="GO" id="GO:0016740">
    <property type="term" value="F:transferase activity"/>
    <property type="evidence" value="ECO:0007669"/>
    <property type="project" value="UniProtKB-KW"/>
</dbReference>
<dbReference type="FunFam" id="3.30.930.10:FF:000010">
    <property type="entry name" value="Glycyl-tRNA synthetase 1"/>
    <property type="match status" value="1"/>
</dbReference>
<evidence type="ECO:0000256" key="7">
    <source>
        <dbReference type="ARBA" id="ARBA00022490"/>
    </source>
</evidence>
<dbReference type="PANTHER" id="PTHR10745:SF0">
    <property type="entry name" value="GLYCINE--TRNA LIGASE"/>
    <property type="match status" value="1"/>
</dbReference>
<dbReference type="Pfam" id="PF03129">
    <property type="entry name" value="HGTP_anticodon"/>
    <property type="match status" value="1"/>
</dbReference>
<keyword evidence="21" id="KW-0175">Coiled coil</keyword>
<evidence type="ECO:0000256" key="10">
    <source>
        <dbReference type="ARBA" id="ARBA00022741"/>
    </source>
</evidence>
<dbReference type="SUPFAM" id="SSF47060">
    <property type="entry name" value="S15/NS1 RNA-binding domain"/>
    <property type="match status" value="1"/>
</dbReference>
<dbReference type="InterPro" id="IPR036621">
    <property type="entry name" value="Anticodon-bd_dom_sf"/>
</dbReference>
<dbReference type="Gene3D" id="3.30.720.200">
    <property type="match status" value="1"/>
</dbReference>
<dbReference type="Gene3D" id="3.30.930.10">
    <property type="entry name" value="Bira Bifunctional Protein, Domain 2"/>
    <property type="match status" value="1"/>
</dbReference>
<dbReference type="CDD" id="cd00935">
    <property type="entry name" value="GlyRS_RNA"/>
    <property type="match status" value="1"/>
</dbReference>
<gene>
    <name evidence="24" type="ORF">RR46_08842</name>
</gene>
<evidence type="ECO:0000256" key="6">
    <source>
        <dbReference type="ARBA" id="ARBA00019404"/>
    </source>
</evidence>
<evidence type="ECO:0000256" key="3">
    <source>
        <dbReference type="ARBA" id="ARBA00008226"/>
    </source>
</evidence>
<evidence type="ECO:0000256" key="18">
    <source>
        <dbReference type="ARBA" id="ARBA00049523"/>
    </source>
</evidence>
<dbReference type="InterPro" id="IPR006195">
    <property type="entry name" value="aa-tRNA-synth_II"/>
</dbReference>
<comment type="subunit">
    <text evidence="4">Homodimer.</text>
</comment>
<dbReference type="PROSITE" id="PS51185">
    <property type="entry name" value="WHEP_TRS_2"/>
    <property type="match status" value="1"/>
</dbReference>
<sequence length="680" mass="76496">MADPKIEEILAPLRASVKSQGDLVRKLKEEKAPELDIKKAVAELKARKKILEDKELSLAPSDEIFDRAKMEDLIKRRFFYDQSFAIYGGITGQFDFGPMGCALKSNMIQLWRKYFILQENMLEVDCSILTPEPVLKASGHVERFADLMTKDVKSGECFRLDHLIKAHLEKIKSEKNTKAELKSEIEDILVKLDGMNADEMSALMERFNMKSPITGNDLTPPIEFNLMFNTQIGPSGLVKGFLRPETAQGIFVNFKRLLEFNQGRLPFAAAQIGNSFRNEISPRSGLLRVREFTMCEIEHFCDSKDHPKFDSVKDTKMLLYSADNQEQGRPAEIMTIGDAVAKHIVNNETLGYFMARIHLYMLAVGIDSKKLRFRQHMGNEMAHYACDCWDAECLTSYGWVECVGCADRSAYDLTQHTKATGIRLAAEKKLPAPKQVKVVEAVSNKAAIGKEFKKDAKIINDTLATLEPAALEELENKLATQGHYDLVTPNGSFKLTPNLVSVKKSEKTVHVEEIIPSVIEPSFGIGRILYSILEHNFKMRDGDEQRTYFSLPPAVAPMKCAVLPLSGNVEFQPFVKELSKELILVDVSHKVDDSSGSIGRRYARTDELGVPYAITVDFDTTKQPHSVTLRERDSMGQVRLPLEDVSAIVRDLANARITWSDVENKYPKFEQQENTKGAAA</sequence>
<organism evidence="24 25">
    <name type="scientific">Papilio xuthus</name>
    <name type="common">Asian swallowtail butterfly</name>
    <dbReference type="NCBI Taxonomy" id="66420"/>
    <lineage>
        <taxon>Eukaryota</taxon>
        <taxon>Metazoa</taxon>
        <taxon>Ecdysozoa</taxon>
        <taxon>Arthropoda</taxon>
        <taxon>Hexapoda</taxon>
        <taxon>Insecta</taxon>
        <taxon>Pterygota</taxon>
        <taxon>Neoptera</taxon>
        <taxon>Endopterygota</taxon>
        <taxon>Lepidoptera</taxon>
        <taxon>Glossata</taxon>
        <taxon>Ditrysia</taxon>
        <taxon>Papilionoidea</taxon>
        <taxon>Papilionidae</taxon>
        <taxon>Papilioninae</taxon>
        <taxon>Papilio</taxon>
    </lineage>
</organism>
<dbReference type="EC" id="6.1.1.14" evidence="5"/>
<dbReference type="PANTHER" id="PTHR10745">
    <property type="entry name" value="GLYCYL-TRNA SYNTHETASE/DNA POLYMERASE SUBUNIT GAMMA-2"/>
    <property type="match status" value="1"/>
</dbReference>
<dbReference type="Gene3D" id="3.40.50.800">
    <property type="entry name" value="Anticodon-binding domain"/>
    <property type="match status" value="1"/>
</dbReference>
<comment type="similarity">
    <text evidence="3">Belongs to the class-II aminoacyl-tRNA synthetase family.</text>
</comment>
<evidence type="ECO:0000256" key="14">
    <source>
        <dbReference type="ARBA" id="ARBA00023128"/>
    </source>
</evidence>
<dbReference type="GO" id="GO:0005739">
    <property type="term" value="C:mitochondrion"/>
    <property type="evidence" value="ECO:0007669"/>
    <property type="project" value="UniProtKB-SubCell"/>
</dbReference>
<dbReference type="SMART" id="SM00991">
    <property type="entry name" value="WHEP-TRS"/>
    <property type="match status" value="1"/>
</dbReference>
<dbReference type="InterPro" id="IPR000738">
    <property type="entry name" value="WHEP-TRS_dom"/>
</dbReference>
<evidence type="ECO:0000256" key="21">
    <source>
        <dbReference type="SAM" id="Coils"/>
    </source>
</evidence>
<evidence type="ECO:0000256" key="20">
    <source>
        <dbReference type="ARBA" id="ARBA00078924"/>
    </source>
</evidence>
<comment type="function">
    <text evidence="19">Catalyzes the ATP-dependent ligation of glycine to the 3'-end of its cognate tRNA, via the formation of an aminoacyl-adenylate intermediate (Gly-AMP). Also produces diadenosine tetraphosphate (Ap4A), a universal pleiotropic signaling molecule needed for cell regulation pathways, by direct condensation of 2 ATPs. Thereby, may play a special role in Ap4A homeostasis. Required for terminal arborization of both dendrites and axons during development.</text>
</comment>
<evidence type="ECO:0000256" key="2">
    <source>
        <dbReference type="ARBA" id="ARBA00004496"/>
    </source>
</evidence>
<protein>
    <recommendedName>
        <fullName evidence="6">Glycine--tRNA ligase</fullName>
        <ecNumber evidence="5">6.1.1.14</ecNumber>
    </recommendedName>
    <alternativeName>
        <fullName evidence="16">Diadenosine tetraphosphate synthetase</fullName>
    </alternativeName>
    <alternativeName>
        <fullName evidence="20">Glycyl-tRNA synthetase</fullName>
    </alternativeName>
</protein>
<keyword evidence="25" id="KW-1185">Reference proteome</keyword>
<feature type="domain" description="Aminoacyl-transfer RNA synthetases class-II family profile" evidence="22">
    <location>
        <begin position="66"/>
        <end position="557"/>
    </location>
</feature>
<evidence type="ECO:0000256" key="11">
    <source>
        <dbReference type="ARBA" id="ARBA00022840"/>
    </source>
</evidence>
<dbReference type="InterPro" id="IPR045864">
    <property type="entry name" value="aa-tRNA-synth_II/BPL/LPL"/>
</dbReference>
<dbReference type="CDD" id="cd00774">
    <property type="entry name" value="GlyRS-like_core"/>
    <property type="match status" value="1"/>
</dbReference>
<evidence type="ECO:0000256" key="5">
    <source>
        <dbReference type="ARBA" id="ARBA00012829"/>
    </source>
</evidence>
<dbReference type="Gene3D" id="3.30.40.230">
    <property type="match status" value="1"/>
</dbReference>
<dbReference type="InterPro" id="IPR009068">
    <property type="entry name" value="uS15_NS1_RNA-bd_sf"/>
</dbReference>
<evidence type="ECO:0000256" key="13">
    <source>
        <dbReference type="ARBA" id="ARBA00022946"/>
    </source>
</evidence>
<evidence type="ECO:0000256" key="9">
    <source>
        <dbReference type="ARBA" id="ARBA00022679"/>
    </source>
</evidence>
<keyword evidence="10" id="KW-0547">Nucleotide-binding</keyword>
<dbReference type="PROSITE" id="PS00762">
    <property type="entry name" value="WHEP_TRS_1"/>
    <property type="match status" value="1"/>
</dbReference>
<keyword evidence="14" id="KW-0496">Mitochondrion</keyword>
<dbReference type="SUPFAM" id="SSF55681">
    <property type="entry name" value="Class II aaRS and biotin synthetases"/>
    <property type="match status" value="1"/>
</dbReference>
<dbReference type="InterPro" id="IPR033731">
    <property type="entry name" value="GlyRS-like_core"/>
</dbReference>
<dbReference type="InterPro" id="IPR027031">
    <property type="entry name" value="Gly-tRNA_synthase/POLG2"/>
</dbReference>
<keyword evidence="13" id="KW-0809">Transit peptide</keyword>
<proteinExistence type="inferred from homology"/>
<keyword evidence="7" id="KW-0963">Cytoplasm</keyword>
<dbReference type="PROSITE" id="PS50862">
    <property type="entry name" value="AA_TRNA_LIGASE_II"/>
    <property type="match status" value="1"/>
</dbReference>
<evidence type="ECO:0000256" key="1">
    <source>
        <dbReference type="ARBA" id="ARBA00004173"/>
    </source>
</evidence>
<evidence type="ECO:0000259" key="23">
    <source>
        <dbReference type="PROSITE" id="PS51185"/>
    </source>
</evidence>
<evidence type="ECO:0000256" key="16">
    <source>
        <dbReference type="ARBA" id="ARBA00030057"/>
    </source>
</evidence>
<dbReference type="NCBIfam" id="TIGR00389">
    <property type="entry name" value="glyS_dimeric"/>
    <property type="match status" value="1"/>
</dbReference>
<keyword evidence="11" id="KW-0067">ATP-binding</keyword>
<evidence type="ECO:0000256" key="4">
    <source>
        <dbReference type="ARBA" id="ARBA00011738"/>
    </source>
</evidence>
<dbReference type="PRINTS" id="PR01043">
    <property type="entry name" value="TRNASYNTHGLY"/>
</dbReference>
<dbReference type="InterPro" id="IPR002315">
    <property type="entry name" value="tRNA-synt_gly"/>
</dbReference>
<accession>A0A194PQZ8</accession>
<keyword evidence="15 24" id="KW-0030">Aminoacyl-tRNA synthetase</keyword>
<dbReference type="FunFam" id="3.40.50.800:FF:000004">
    <property type="entry name" value="Glycine--tRNA ligase 2"/>
    <property type="match status" value="1"/>
</dbReference>
<name>A0A194PQZ8_PAPXU</name>
<dbReference type="FunFam" id="3.30.720.200:FF:000001">
    <property type="entry name" value="Glycine--tRNA ligase 2"/>
    <property type="match status" value="1"/>
</dbReference>
<dbReference type="InterPro" id="IPR002314">
    <property type="entry name" value="aa-tRNA-synt_IIb"/>
</dbReference>
<dbReference type="Gene3D" id="1.10.287.10">
    <property type="entry name" value="S15/NS1, RNA-binding"/>
    <property type="match status" value="1"/>
</dbReference>
<keyword evidence="12" id="KW-0648">Protein biosynthesis</keyword>
<dbReference type="SUPFAM" id="SSF52954">
    <property type="entry name" value="Class II aaRS ABD-related"/>
    <property type="match status" value="1"/>
</dbReference>
<dbReference type="FunFam" id="1.10.287.10:FF:000007">
    <property type="entry name" value="Glycyl-tRNA synthetase"/>
    <property type="match status" value="1"/>
</dbReference>
<dbReference type="InterPro" id="IPR004154">
    <property type="entry name" value="Anticodon-bd"/>
</dbReference>
<dbReference type="NCBIfam" id="NF003211">
    <property type="entry name" value="PRK04173.1"/>
    <property type="match status" value="1"/>
</dbReference>
<dbReference type="Pfam" id="PF00458">
    <property type="entry name" value="WHEP-TRS"/>
    <property type="match status" value="1"/>
</dbReference>
<evidence type="ECO:0000256" key="17">
    <source>
        <dbReference type="ARBA" id="ARBA00048436"/>
    </source>
</evidence>
<evidence type="ECO:0000313" key="25">
    <source>
        <dbReference type="Proteomes" id="UP000053268"/>
    </source>
</evidence>
<evidence type="ECO:0000313" key="24">
    <source>
        <dbReference type="EMBL" id="KPI95383.1"/>
    </source>
</evidence>
<dbReference type="FunFam" id="3.30.40.230:FF:000001">
    <property type="entry name" value="Glycine--tRNA ligase"/>
    <property type="match status" value="1"/>
</dbReference>
<dbReference type="CDD" id="cd00858">
    <property type="entry name" value="GlyRS_anticodon"/>
    <property type="match status" value="1"/>
</dbReference>
<comment type="catalytic activity">
    <reaction evidence="17">
        <text>2 ATP + H(+) = P(1),P(4)-bis(5'-adenosyl) tetraphosphate + diphosphate</text>
        <dbReference type="Rhea" id="RHEA:34935"/>
        <dbReference type="ChEBI" id="CHEBI:15378"/>
        <dbReference type="ChEBI" id="CHEBI:30616"/>
        <dbReference type="ChEBI" id="CHEBI:33019"/>
        <dbReference type="ChEBI" id="CHEBI:58141"/>
    </reaction>
    <physiologicalReaction direction="left-to-right" evidence="17">
        <dbReference type="Rhea" id="RHEA:34936"/>
    </physiologicalReaction>
</comment>
<keyword evidence="9" id="KW-0808">Transferase</keyword>
<feature type="domain" description="WHEP-TRS" evidence="23">
    <location>
        <begin position="9"/>
        <end position="65"/>
    </location>
</feature>
<dbReference type="Pfam" id="PF00587">
    <property type="entry name" value="tRNA-synt_2b"/>
    <property type="match status" value="1"/>
</dbReference>
<evidence type="ECO:0000259" key="22">
    <source>
        <dbReference type="PROSITE" id="PS50862"/>
    </source>
</evidence>
<evidence type="ECO:0000256" key="15">
    <source>
        <dbReference type="ARBA" id="ARBA00023146"/>
    </source>
</evidence>